<sequence>MQMKMKIQNHVASSLILFKGTFFILPCYKIPNFSFLKPATIGIPTSQMFLAPFHSNSNSNSASNHQSSLSRYPRSVFDKITKLDDALQLFDQMTQRKPLLPSVVKFTQLLQAVTKMKHYSCSIHLFKQMTAIGAPIDVWTTNIVIKCCCQLSCTTEGFAIVAYGFKRGVIPDVCTFSTLLNGFILEDRVHEAERLFKKLIKWKLCIPNVVMYNTMIKGLCKFGINHTA</sequence>
<dbReference type="InterPro" id="IPR011990">
    <property type="entry name" value="TPR-like_helical_dom_sf"/>
</dbReference>
<evidence type="ECO:0008006" key="6">
    <source>
        <dbReference type="Google" id="ProtNLM"/>
    </source>
</evidence>
<protein>
    <recommendedName>
        <fullName evidence="6">Pentatricopeptide repeat-containing protein</fullName>
    </recommendedName>
</protein>
<dbReference type="PROSITE" id="PS51375">
    <property type="entry name" value="PPR"/>
    <property type="match status" value="1"/>
</dbReference>
<comment type="caution">
    <text evidence="4">The sequence shown here is derived from an EMBL/GenBank/DDBJ whole genome shotgun (WGS) entry which is preliminary data.</text>
</comment>
<comment type="similarity">
    <text evidence="1">Belongs to the PPR family. P subfamily.</text>
</comment>
<evidence type="ECO:0000313" key="5">
    <source>
        <dbReference type="Proteomes" id="UP001172457"/>
    </source>
</evidence>
<proteinExistence type="inferred from homology"/>
<dbReference type="Proteomes" id="UP001172457">
    <property type="component" value="Unassembled WGS sequence"/>
</dbReference>
<dbReference type="Gene3D" id="1.25.40.10">
    <property type="entry name" value="Tetratricopeptide repeat domain"/>
    <property type="match status" value="2"/>
</dbReference>
<dbReference type="NCBIfam" id="TIGR00756">
    <property type="entry name" value="PPR"/>
    <property type="match status" value="1"/>
</dbReference>
<feature type="non-terminal residue" evidence="4">
    <location>
        <position position="228"/>
    </location>
</feature>
<keyword evidence="5" id="KW-1185">Reference proteome</keyword>
<feature type="repeat" description="PPR" evidence="3">
    <location>
        <begin position="172"/>
        <end position="206"/>
    </location>
</feature>
<evidence type="ECO:0000256" key="1">
    <source>
        <dbReference type="ARBA" id="ARBA00007626"/>
    </source>
</evidence>
<organism evidence="4 5">
    <name type="scientific">Centaurea solstitialis</name>
    <name type="common">yellow star-thistle</name>
    <dbReference type="NCBI Taxonomy" id="347529"/>
    <lineage>
        <taxon>Eukaryota</taxon>
        <taxon>Viridiplantae</taxon>
        <taxon>Streptophyta</taxon>
        <taxon>Embryophyta</taxon>
        <taxon>Tracheophyta</taxon>
        <taxon>Spermatophyta</taxon>
        <taxon>Magnoliopsida</taxon>
        <taxon>eudicotyledons</taxon>
        <taxon>Gunneridae</taxon>
        <taxon>Pentapetalae</taxon>
        <taxon>asterids</taxon>
        <taxon>campanulids</taxon>
        <taxon>Asterales</taxon>
        <taxon>Asteraceae</taxon>
        <taxon>Carduoideae</taxon>
        <taxon>Cardueae</taxon>
        <taxon>Centaureinae</taxon>
        <taxon>Centaurea</taxon>
    </lineage>
</organism>
<evidence type="ECO:0000256" key="3">
    <source>
        <dbReference type="PROSITE-ProRule" id="PRU00708"/>
    </source>
</evidence>
<accession>A0AA38W521</accession>
<reference evidence="4" key="1">
    <citation type="submission" date="2023-03" db="EMBL/GenBank/DDBJ databases">
        <title>Chromosome-scale reference genome and RAD-based genetic map of yellow starthistle (Centaurea solstitialis) reveal putative structural variation and QTLs associated with invader traits.</title>
        <authorList>
            <person name="Reatini B."/>
            <person name="Cang F.A."/>
            <person name="Jiang Q."/>
            <person name="Mckibben M.T.W."/>
            <person name="Barker M.S."/>
            <person name="Rieseberg L.H."/>
            <person name="Dlugosch K.M."/>
        </authorList>
    </citation>
    <scope>NUCLEOTIDE SEQUENCE</scope>
    <source>
        <strain evidence="4">CAN-66</strain>
        <tissue evidence="4">Leaf</tissue>
    </source>
</reference>
<gene>
    <name evidence="4" type="ORF">OSB04_un001378</name>
</gene>
<keyword evidence="2" id="KW-0677">Repeat</keyword>
<dbReference type="EMBL" id="JARYMX010000225">
    <property type="protein sequence ID" value="KAJ9535491.1"/>
    <property type="molecule type" value="Genomic_DNA"/>
</dbReference>
<dbReference type="PANTHER" id="PTHR47941">
    <property type="entry name" value="PENTATRICOPEPTIDE REPEAT-CONTAINING PROTEIN 3, MITOCHONDRIAL"/>
    <property type="match status" value="1"/>
</dbReference>
<dbReference type="AlphaFoldDB" id="A0AA38W521"/>
<evidence type="ECO:0000256" key="2">
    <source>
        <dbReference type="ARBA" id="ARBA00022737"/>
    </source>
</evidence>
<name>A0AA38W521_9ASTR</name>
<dbReference type="InterPro" id="IPR002885">
    <property type="entry name" value="PPR_rpt"/>
</dbReference>
<dbReference type="Pfam" id="PF13041">
    <property type="entry name" value="PPR_2"/>
    <property type="match status" value="1"/>
</dbReference>
<evidence type="ECO:0000313" key="4">
    <source>
        <dbReference type="EMBL" id="KAJ9535491.1"/>
    </source>
</evidence>